<dbReference type="EMBL" id="BSUJ01000001">
    <property type="protein sequence ID" value="GMA20223.1"/>
    <property type="molecule type" value="Genomic_DNA"/>
</dbReference>
<evidence type="ECO:0000313" key="2">
    <source>
        <dbReference type="Proteomes" id="UP001157109"/>
    </source>
</evidence>
<dbReference type="RefSeq" id="WP_241444882.1">
    <property type="nucleotide sequence ID" value="NZ_BSUJ01000001.1"/>
</dbReference>
<dbReference type="Gene3D" id="3.30.870.10">
    <property type="entry name" value="Endonuclease Chain A"/>
    <property type="match status" value="1"/>
</dbReference>
<name>A0ABQ6HQ75_9MICO</name>
<proteinExistence type="predicted"/>
<sequence>MDDRWASVGSDNFNRRSWTHDSELSAVVVDESRSDYNAWAGRLRLTLAAEHLDREIAPGTDDDGLAELMADCLTPEGMLATYRASAERLQAWHDGGRRGTRPPGRLREQAPVDLSLLQRLWATPIYELVHDPDGRPAPLRRRHEF</sequence>
<reference evidence="2" key="1">
    <citation type="journal article" date="2019" name="Int. J. Syst. Evol. Microbiol.">
        <title>The Global Catalogue of Microorganisms (GCM) 10K type strain sequencing project: providing services to taxonomists for standard genome sequencing and annotation.</title>
        <authorList>
            <consortium name="The Broad Institute Genomics Platform"/>
            <consortium name="The Broad Institute Genome Sequencing Center for Infectious Disease"/>
            <person name="Wu L."/>
            <person name="Ma J."/>
        </authorList>
    </citation>
    <scope>NUCLEOTIDE SEQUENCE [LARGE SCALE GENOMIC DNA]</scope>
    <source>
        <strain evidence="2">NBRC 105830</strain>
    </source>
</reference>
<evidence type="ECO:0008006" key="3">
    <source>
        <dbReference type="Google" id="ProtNLM"/>
    </source>
</evidence>
<dbReference type="Proteomes" id="UP001157109">
    <property type="component" value="Unassembled WGS sequence"/>
</dbReference>
<protein>
    <recommendedName>
        <fullName evidence="3">PLD phosphodiesterase domain-containing protein</fullName>
    </recommendedName>
</protein>
<evidence type="ECO:0000313" key="1">
    <source>
        <dbReference type="EMBL" id="GMA20223.1"/>
    </source>
</evidence>
<dbReference type="SUPFAM" id="SSF56024">
    <property type="entry name" value="Phospholipase D/nuclease"/>
    <property type="match status" value="1"/>
</dbReference>
<accession>A0ABQ6HQ75</accession>
<comment type="caution">
    <text evidence="1">The sequence shown here is derived from an EMBL/GenBank/DDBJ whole genome shotgun (WGS) entry which is preliminary data.</text>
</comment>
<gene>
    <name evidence="1" type="ORF">GCM10025862_22440</name>
</gene>
<organism evidence="1 2">
    <name type="scientific">Arsenicicoccus piscis</name>
    <dbReference type="NCBI Taxonomy" id="673954"/>
    <lineage>
        <taxon>Bacteria</taxon>
        <taxon>Bacillati</taxon>
        <taxon>Actinomycetota</taxon>
        <taxon>Actinomycetes</taxon>
        <taxon>Micrococcales</taxon>
        <taxon>Intrasporangiaceae</taxon>
        <taxon>Arsenicicoccus</taxon>
    </lineage>
</organism>
<keyword evidence="2" id="KW-1185">Reference proteome</keyword>